<dbReference type="EMBL" id="BAAFSV010000005">
    <property type="protein sequence ID" value="GAB1319473.1"/>
    <property type="molecule type" value="Genomic_DNA"/>
</dbReference>
<dbReference type="RefSeq" id="XP_070921203.1">
    <property type="nucleotide sequence ID" value="XM_071065102.1"/>
</dbReference>
<organism evidence="2 3">
    <name type="scientific">Madurella fahalii</name>
    <dbReference type="NCBI Taxonomy" id="1157608"/>
    <lineage>
        <taxon>Eukaryota</taxon>
        <taxon>Fungi</taxon>
        <taxon>Dikarya</taxon>
        <taxon>Ascomycota</taxon>
        <taxon>Pezizomycotina</taxon>
        <taxon>Sordariomycetes</taxon>
        <taxon>Sordariomycetidae</taxon>
        <taxon>Sordariales</taxon>
        <taxon>Sordariales incertae sedis</taxon>
        <taxon>Madurella</taxon>
    </lineage>
</organism>
<comment type="caution">
    <text evidence="2">The sequence shown here is derived from an EMBL/GenBank/DDBJ whole genome shotgun (WGS) entry which is preliminary data.</text>
</comment>
<feature type="region of interest" description="Disordered" evidence="1">
    <location>
        <begin position="334"/>
        <end position="360"/>
    </location>
</feature>
<dbReference type="GeneID" id="98180425"/>
<proteinExistence type="predicted"/>
<feature type="region of interest" description="Disordered" evidence="1">
    <location>
        <begin position="284"/>
        <end position="305"/>
    </location>
</feature>
<reference evidence="2 3" key="1">
    <citation type="submission" date="2024-09" db="EMBL/GenBank/DDBJ databases">
        <title>Itraconazole resistance in Madurella fahalii resulting from another homologue of gene encoding cytochrome P450 14-alpha sterol demethylase (CYP51).</title>
        <authorList>
            <person name="Yoshioka I."/>
            <person name="Fahal A.H."/>
            <person name="Kaneko S."/>
            <person name="Yaguchi T."/>
        </authorList>
    </citation>
    <scope>NUCLEOTIDE SEQUENCE [LARGE SCALE GENOMIC DNA]</scope>
    <source>
        <strain evidence="2 3">IFM 68171</strain>
    </source>
</reference>
<feature type="compositionally biased region" description="Acidic residues" evidence="1">
    <location>
        <begin position="338"/>
        <end position="349"/>
    </location>
</feature>
<gene>
    <name evidence="2" type="ORF">MFIFM68171_09683</name>
</gene>
<name>A0ABQ0GP11_9PEZI</name>
<sequence length="360" mass="38963">MAPGPLHSGKRCRTAPLEFAAPFLHLRVAFHAVQQHFADDDWMRPVALHQVNGSIAEMLSGRVAKTPGFYRFPDFSITAAAAAAADKESAFTPAVDAFAARWSLRPRHNLGSLQPVWGYDIAHYLAMVCNFPNTPSHAILEPQPRTWLVAYSLRHGRDYFGCIVVDNAPIPEGDLLCSELTCLIALLRRPCDNPERYDPGAAATGAVVVTIDKTLRARVVTAVLEYGAPPSAEGVAAVSMRVSVGRIADFSAANSKETWGNDTVVRWKSDLAGLLCQMTSPPAFPALPRGPSPTSSLSDASPGRRLVGARRRERLRYASDSNTVVSVISSMFSRDEGCDSGEDEEEAEVAAERNAVGWCD</sequence>
<protein>
    <submittedName>
        <fullName evidence="2">Uncharacterized protein</fullName>
    </submittedName>
</protein>
<keyword evidence="3" id="KW-1185">Reference proteome</keyword>
<accession>A0ABQ0GP11</accession>
<evidence type="ECO:0000256" key="1">
    <source>
        <dbReference type="SAM" id="MobiDB-lite"/>
    </source>
</evidence>
<evidence type="ECO:0000313" key="2">
    <source>
        <dbReference type="EMBL" id="GAB1319473.1"/>
    </source>
</evidence>
<dbReference type="Proteomes" id="UP001628179">
    <property type="component" value="Unassembled WGS sequence"/>
</dbReference>
<evidence type="ECO:0000313" key="3">
    <source>
        <dbReference type="Proteomes" id="UP001628179"/>
    </source>
</evidence>